<dbReference type="PROSITE" id="PS50928">
    <property type="entry name" value="ABC_TM1"/>
    <property type="match status" value="2"/>
</dbReference>
<evidence type="ECO:0000259" key="10">
    <source>
        <dbReference type="PROSITE" id="PS50928"/>
    </source>
</evidence>
<proteinExistence type="inferred from homology"/>
<evidence type="ECO:0000256" key="8">
    <source>
        <dbReference type="RuleBase" id="RU363032"/>
    </source>
</evidence>
<evidence type="ECO:0000256" key="9">
    <source>
        <dbReference type="SAM" id="MobiDB-lite"/>
    </source>
</evidence>
<feature type="transmembrane region" description="Helical" evidence="8">
    <location>
        <begin position="225"/>
        <end position="246"/>
    </location>
</feature>
<evidence type="ECO:0000256" key="4">
    <source>
        <dbReference type="ARBA" id="ARBA00022519"/>
    </source>
</evidence>
<evidence type="ECO:0000313" key="11">
    <source>
        <dbReference type="EMBL" id="KAA9159309.1"/>
    </source>
</evidence>
<dbReference type="PANTHER" id="PTHR43357">
    <property type="entry name" value="INNER MEMBRANE ABC TRANSPORTER PERMEASE PROTEIN YDCV"/>
    <property type="match status" value="1"/>
</dbReference>
<dbReference type="AlphaFoldDB" id="A0A5N0V314"/>
<feature type="transmembrane region" description="Helical" evidence="8">
    <location>
        <begin position="130"/>
        <end position="154"/>
    </location>
</feature>
<feature type="compositionally biased region" description="Polar residues" evidence="9">
    <location>
        <begin position="1"/>
        <end position="16"/>
    </location>
</feature>
<dbReference type="RefSeq" id="WP_144747528.1">
    <property type="nucleotide sequence ID" value="NZ_VMNW02000030.1"/>
</dbReference>
<feature type="transmembrane region" description="Helical" evidence="8">
    <location>
        <begin position="426"/>
        <end position="448"/>
    </location>
</feature>
<name>A0A5N0V314_9PSEU</name>
<keyword evidence="12" id="KW-1185">Reference proteome</keyword>
<feature type="transmembrane region" description="Helical" evidence="8">
    <location>
        <begin position="334"/>
        <end position="358"/>
    </location>
</feature>
<evidence type="ECO:0000256" key="7">
    <source>
        <dbReference type="ARBA" id="ARBA00023136"/>
    </source>
</evidence>
<organism evidence="11 12">
    <name type="scientific">Amycolatopsis acidicola</name>
    <dbReference type="NCBI Taxonomy" id="2596893"/>
    <lineage>
        <taxon>Bacteria</taxon>
        <taxon>Bacillati</taxon>
        <taxon>Actinomycetota</taxon>
        <taxon>Actinomycetes</taxon>
        <taxon>Pseudonocardiales</taxon>
        <taxon>Pseudonocardiaceae</taxon>
        <taxon>Amycolatopsis</taxon>
    </lineage>
</organism>
<comment type="similarity">
    <text evidence="8">Belongs to the binding-protein-dependent transport system permease family.</text>
</comment>
<keyword evidence="2 8" id="KW-0813">Transport</keyword>
<keyword evidence="6 8" id="KW-1133">Transmembrane helix</keyword>
<feature type="transmembrane region" description="Helical" evidence="8">
    <location>
        <begin position="454"/>
        <end position="472"/>
    </location>
</feature>
<feature type="transmembrane region" description="Helical" evidence="8">
    <location>
        <begin position="521"/>
        <end position="540"/>
    </location>
</feature>
<dbReference type="SUPFAM" id="SSF161098">
    <property type="entry name" value="MetI-like"/>
    <property type="match status" value="2"/>
</dbReference>
<evidence type="ECO:0000256" key="2">
    <source>
        <dbReference type="ARBA" id="ARBA00022448"/>
    </source>
</evidence>
<comment type="caution">
    <text evidence="11">The sequence shown here is derived from an EMBL/GenBank/DDBJ whole genome shotgun (WGS) entry which is preliminary data.</text>
</comment>
<feature type="domain" description="ABC transmembrane type-1" evidence="10">
    <location>
        <begin position="94"/>
        <end position="302"/>
    </location>
</feature>
<dbReference type="GO" id="GO:0005886">
    <property type="term" value="C:plasma membrane"/>
    <property type="evidence" value="ECO:0007669"/>
    <property type="project" value="UniProtKB-SubCell"/>
</dbReference>
<feature type="transmembrane region" description="Helical" evidence="8">
    <location>
        <begin position="34"/>
        <end position="59"/>
    </location>
</feature>
<evidence type="ECO:0000256" key="1">
    <source>
        <dbReference type="ARBA" id="ARBA00004429"/>
    </source>
</evidence>
<protein>
    <submittedName>
        <fullName evidence="11">Iron ABC transporter permease</fullName>
    </submittedName>
</protein>
<evidence type="ECO:0000313" key="12">
    <source>
        <dbReference type="Proteomes" id="UP000319769"/>
    </source>
</evidence>
<sequence>MQSGTQLVTDASPRTSQPARQPAPAPRRRRGKGLLTTVNVLIGVLLAYLVVFPLGILIYSSFKDSELKLPFQVPGFTIDNFIKIFESHRLAEVALNSLIFVVGTVAVALLISVSMAYLFERTDIPGKRFLAPSVLAPMAVPATVLAVAWVLAANPANGPIAIAIEKVFGVSVDIYSLPGMFLVAGIFGVPSMYIMLSPTFARLNQEFEEAAATSGAGWFTRTRKVVLPLTVPAITASAMMLVVIALEEFAIPAILGTPNQIFVFSSLVQNALQPPSGEANYGQASAYGVLLVVLSLVMIAVYRRQTRESHRFKVVSGKGYRPTPVKLGKWRFPVATVVSLYVLVAIIVPILTLIWTSLTPFLQPISLKNAGQLSFANYKTIFTDPSLTHALLNTLVISVVTATLTAAFGFWLALASSRGGRVGRTLFDMSFLVFAIPSVVLGVAVLFLYLFIPIPVYGTVWIIVIALTTRYIPRGSRMIQTALLQLDGGLEEVGRVSGASSGTVLRRVVFPLAFPSISRTWLWVFANALGELPIALLLSNSDNRTVVVLLWDMIGESANYPEASALAVLLLALSAVSVWWVNRRGYQQHV</sequence>
<keyword evidence="3" id="KW-1003">Cell membrane</keyword>
<feature type="region of interest" description="Disordered" evidence="9">
    <location>
        <begin position="1"/>
        <end position="29"/>
    </location>
</feature>
<dbReference type="EMBL" id="VMNW02000030">
    <property type="protein sequence ID" value="KAA9159309.1"/>
    <property type="molecule type" value="Genomic_DNA"/>
</dbReference>
<dbReference type="Pfam" id="PF00528">
    <property type="entry name" value="BPD_transp_1"/>
    <property type="match status" value="2"/>
</dbReference>
<dbReference type="Gene3D" id="1.10.3720.10">
    <property type="entry name" value="MetI-like"/>
    <property type="match status" value="2"/>
</dbReference>
<dbReference type="OrthoDB" id="9808619at2"/>
<feature type="transmembrane region" description="Helical" evidence="8">
    <location>
        <begin position="284"/>
        <end position="302"/>
    </location>
</feature>
<evidence type="ECO:0000256" key="5">
    <source>
        <dbReference type="ARBA" id="ARBA00022692"/>
    </source>
</evidence>
<dbReference type="InterPro" id="IPR035906">
    <property type="entry name" value="MetI-like_sf"/>
</dbReference>
<feature type="transmembrane region" description="Helical" evidence="8">
    <location>
        <begin position="174"/>
        <end position="196"/>
    </location>
</feature>
<dbReference type="Proteomes" id="UP000319769">
    <property type="component" value="Unassembled WGS sequence"/>
</dbReference>
<feature type="transmembrane region" description="Helical" evidence="8">
    <location>
        <begin position="390"/>
        <end position="414"/>
    </location>
</feature>
<feature type="transmembrane region" description="Helical" evidence="8">
    <location>
        <begin position="560"/>
        <end position="581"/>
    </location>
</feature>
<accession>A0A5N0V314</accession>
<evidence type="ECO:0000256" key="3">
    <source>
        <dbReference type="ARBA" id="ARBA00022475"/>
    </source>
</evidence>
<reference evidence="11" key="1">
    <citation type="submission" date="2019-09" db="EMBL/GenBank/DDBJ databases">
        <authorList>
            <person name="Teo W.F.A."/>
            <person name="Duangmal K."/>
        </authorList>
    </citation>
    <scope>NUCLEOTIDE SEQUENCE [LARGE SCALE GENOMIC DNA]</scope>
    <source>
        <strain evidence="11">K81G1</strain>
    </source>
</reference>
<comment type="subcellular location">
    <subcellularLocation>
        <location evidence="1">Cell inner membrane</location>
        <topology evidence="1">Multi-pass membrane protein</topology>
    </subcellularLocation>
    <subcellularLocation>
        <location evidence="8">Cell membrane</location>
        <topology evidence="8">Multi-pass membrane protein</topology>
    </subcellularLocation>
</comment>
<keyword evidence="4" id="KW-0997">Cell inner membrane</keyword>
<gene>
    <name evidence="11" type="ORF">FPZ12_020625</name>
</gene>
<evidence type="ECO:0000256" key="6">
    <source>
        <dbReference type="ARBA" id="ARBA00022989"/>
    </source>
</evidence>
<dbReference type="CDD" id="cd06261">
    <property type="entry name" value="TM_PBP2"/>
    <property type="match status" value="2"/>
</dbReference>
<dbReference type="PANTHER" id="PTHR43357:SF4">
    <property type="entry name" value="INNER MEMBRANE ABC TRANSPORTER PERMEASE PROTEIN YDCV"/>
    <property type="match status" value="1"/>
</dbReference>
<keyword evidence="5 8" id="KW-0812">Transmembrane</keyword>
<dbReference type="InterPro" id="IPR000515">
    <property type="entry name" value="MetI-like"/>
</dbReference>
<feature type="domain" description="ABC transmembrane type-1" evidence="10">
    <location>
        <begin position="391"/>
        <end position="581"/>
    </location>
</feature>
<keyword evidence="7 8" id="KW-0472">Membrane</keyword>
<dbReference type="GO" id="GO:0055085">
    <property type="term" value="P:transmembrane transport"/>
    <property type="evidence" value="ECO:0007669"/>
    <property type="project" value="InterPro"/>
</dbReference>
<feature type="transmembrane region" description="Helical" evidence="8">
    <location>
        <begin position="98"/>
        <end position="118"/>
    </location>
</feature>